<dbReference type="InterPro" id="IPR007831">
    <property type="entry name" value="T2SS_GspE_N"/>
</dbReference>
<keyword evidence="6" id="KW-1185">Reference proteome</keyword>
<dbReference type="AlphaFoldDB" id="A0A4U8YU05"/>
<dbReference type="InterPro" id="IPR003018">
    <property type="entry name" value="GAF"/>
</dbReference>
<evidence type="ECO:0000259" key="4">
    <source>
        <dbReference type="PROSITE" id="PS00662"/>
    </source>
</evidence>
<dbReference type="Gene3D" id="3.30.450.90">
    <property type="match status" value="1"/>
</dbReference>
<dbReference type="Proteomes" id="UP000507962">
    <property type="component" value="Unassembled WGS sequence"/>
</dbReference>
<dbReference type="InterPro" id="IPR029016">
    <property type="entry name" value="GAF-like_dom_sf"/>
</dbReference>
<dbReference type="CDD" id="cd01129">
    <property type="entry name" value="PulE-GspE-like"/>
    <property type="match status" value="1"/>
</dbReference>
<accession>A0A4U8YU05</accession>
<dbReference type="SUPFAM" id="SSF52540">
    <property type="entry name" value="P-loop containing nucleoside triphosphate hydrolases"/>
    <property type="match status" value="1"/>
</dbReference>
<dbReference type="GO" id="GO:0016887">
    <property type="term" value="F:ATP hydrolysis activity"/>
    <property type="evidence" value="ECO:0007669"/>
    <property type="project" value="TreeGrafter"/>
</dbReference>
<dbReference type="Gene3D" id="3.30.300.160">
    <property type="entry name" value="Type II secretion system, protein E, N-terminal domain"/>
    <property type="match status" value="1"/>
</dbReference>
<proteinExistence type="inferred from homology"/>
<evidence type="ECO:0000313" key="6">
    <source>
        <dbReference type="Proteomes" id="UP000507962"/>
    </source>
</evidence>
<name>A0A4U8YU05_9BACT</name>
<dbReference type="RefSeq" id="WP_180140744.1">
    <property type="nucleotide sequence ID" value="NZ_CAADHO010000004.1"/>
</dbReference>
<comment type="similarity">
    <text evidence="1">Belongs to the GSP E family.</text>
</comment>
<dbReference type="PANTHER" id="PTHR30258:SF1">
    <property type="entry name" value="PROTEIN TRANSPORT PROTEIN HOFB HOMOLOG"/>
    <property type="match status" value="1"/>
</dbReference>
<dbReference type="SMART" id="SM00065">
    <property type="entry name" value="GAF"/>
    <property type="match status" value="1"/>
</dbReference>
<evidence type="ECO:0000256" key="2">
    <source>
        <dbReference type="ARBA" id="ARBA00022741"/>
    </source>
</evidence>
<keyword evidence="2" id="KW-0547">Nucleotide-binding</keyword>
<evidence type="ECO:0000256" key="1">
    <source>
        <dbReference type="ARBA" id="ARBA00006611"/>
    </source>
</evidence>
<dbReference type="PANTHER" id="PTHR30258">
    <property type="entry name" value="TYPE II SECRETION SYSTEM PROTEIN GSPE-RELATED"/>
    <property type="match status" value="1"/>
</dbReference>
<dbReference type="SMART" id="SM00382">
    <property type="entry name" value="AAA"/>
    <property type="match status" value="1"/>
</dbReference>
<dbReference type="InterPro" id="IPR037257">
    <property type="entry name" value="T2SS_E_N_sf"/>
</dbReference>
<dbReference type="GO" id="GO:0005886">
    <property type="term" value="C:plasma membrane"/>
    <property type="evidence" value="ECO:0007669"/>
    <property type="project" value="TreeGrafter"/>
</dbReference>
<dbReference type="Pfam" id="PF01590">
    <property type="entry name" value="GAF"/>
    <property type="match status" value="1"/>
</dbReference>
<dbReference type="EMBL" id="CAADHO010000004">
    <property type="protein sequence ID" value="VFQ44813.1"/>
    <property type="molecule type" value="Genomic_DNA"/>
</dbReference>
<dbReference type="Pfam" id="PF05157">
    <property type="entry name" value="MshEN"/>
    <property type="match status" value="1"/>
</dbReference>
<organism evidence="5 6">
    <name type="scientific">Desulfoluna butyratoxydans</name>
    <dbReference type="NCBI Taxonomy" id="231438"/>
    <lineage>
        <taxon>Bacteria</taxon>
        <taxon>Pseudomonadati</taxon>
        <taxon>Thermodesulfobacteriota</taxon>
        <taxon>Desulfobacteria</taxon>
        <taxon>Desulfobacterales</taxon>
        <taxon>Desulfolunaceae</taxon>
        <taxon>Desulfoluna</taxon>
    </lineage>
</organism>
<dbReference type="InterPro" id="IPR027417">
    <property type="entry name" value="P-loop_NTPase"/>
</dbReference>
<evidence type="ECO:0000256" key="3">
    <source>
        <dbReference type="ARBA" id="ARBA00022840"/>
    </source>
</evidence>
<dbReference type="SUPFAM" id="SSF55781">
    <property type="entry name" value="GAF domain-like"/>
    <property type="match status" value="1"/>
</dbReference>
<sequence length="760" mass="83967">MISINHPEADDILELAFSLSQATDIDHLLTELAEKITTLFKAEKVRLFAYNPKTNELHTKFKFHDVYTGLRFPVSKDTLAGYTALSKQVVSVSDVRDPLELSHYPGMSYDARYEEKTGVEVRSILSVPLLLKKKELIGIIQLINTRDGAFRSTKVAHFLSHLGKIVAAALFHHGTLKRPTGKFDLLIEKDVISKDELNQATRAAREQEGDPLKGDVVSVLLESFNVPENKMAAALSRYYLTDFLPYTDTRVLSPKLLTGFNPVYFRTNFALPISMDGETLSILIDDPLNYHVINEIKTTMLARELKLYVGFRRDILHFIDRLQGLWEPREDGASPPLISSEEPQVEGPGDEFEDILNENAPLVIQVVNKMILDACEKSVSDIHIEPGIGKENTLIRFRADGACFPYTDIVPTLSQSVLNRIKLLAGLKLDEHRLPQSGKIRLKSGQETIELRVEVTPTVGGKEDAVLRLLSGGGFLSLDDLDFSEANRTELQKIIARPYGIFLAVGPTGSGKTTTLHALIHLLNAPEKKIWTVEDPVEITQKGLRQVQVNRSIKQDPLDFARAMRSLLRADPDIIMIGEMRDLETAKIAVEASLTGHLVMSTLHTNSAAETITRLTEMGIGALNVADSLIGVLAQRLVRLLCDDCKEAYTAGPEEVATLREAYGKAHADEAGLAEGAEITLYKPTGCTRCNGNGFRGRTGIHELLVATPAIKALIHTQSSAEIIKEKAISEGTRTLKMDGIRKVLVGRTTLSEVTSVCIE</sequence>
<dbReference type="Gene3D" id="3.30.450.40">
    <property type="match status" value="1"/>
</dbReference>
<dbReference type="GO" id="GO:0005524">
    <property type="term" value="F:ATP binding"/>
    <property type="evidence" value="ECO:0007669"/>
    <property type="project" value="UniProtKB-KW"/>
</dbReference>
<keyword evidence="3" id="KW-0067">ATP-binding</keyword>
<dbReference type="Gene3D" id="3.40.50.300">
    <property type="entry name" value="P-loop containing nucleotide triphosphate hydrolases"/>
    <property type="match status" value="1"/>
</dbReference>
<dbReference type="PROSITE" id="PS00662">
    <property type="entry name" value="T2SP_E"/>
    <property type="match status" value="1"/>
</dbReference>
<dbReference type="InterPro" id="IPR001482">
    <property type="entry name" value="T2SS/T4SS_dom"/>
</dbReference>
<feature type="domain" description="Bacterial type II secretion system protein E" evidence="4">
    <location>
        <begin position="568"/>
        <end position="582"/>
    </location>
</feature>
<dbReference type="SUPFAM" id="SSF160246">
    <property type="entry name" value="EspE N-terminal domain-like"/>
    <property type="match status" value="1"/>
</dbReference>
<gene>
    <name evidence="5" type="ORF">MSL71_24700</name>
</gene>
<dbReference type="Pfam" id="PF00437">
    <property type="entry name" value="T2SSE"/>
    <property type="match status" value="1"/>
</dbReference>
<reference evidence="5 6" key="1">
    <citation type="submission" date="2019-03" db="EMBL/GenBank/DDBJ databases">
        <authorList>
            <person name="Nijsse B."/>
        </authorList>
    </citation>
    <scope>NUCLEOTIDE SEQUENCE [LARGE SCALE GENOMIC DNA]</scope>
    <source>
        <strain evidence="5">Desulfoluna butyratoxydans MSL71</strain>
    </source>
</reference>
<protein>
    <submittedName>
        <fullName evidence="5">Type ii secretion system protein e</fullName>
    </submittedName>
</protein>
<dbReference type="InterPro" id="IPR003593">
    <property type="entry name" value="AAA+_ATPase"/>
</dbReference>
<evidence type="ECO:0000313" key="5">
    <source>
        <dbReference type="EMBL" id="VFQ44813.1"/>
    </source>
</evidence>